<dbReference type="GO" id="GO:0005509">
    <property type="term" value="F:calcium ion binding"/>
    <property type="evidence" value="ECO:0007669"/>
    <property type="project" value="TreeGrafter"/>
</dbReference>
<feature type="binding site" evidence="3">
    <location>
        <position position="15"/>
    </location>
    <ligand>
        <name>a divalent metal cation</name>
        <dbReference type="ChEBI" id="CHEBI:60240"/>
    </ligand>
</feature>
<feature type="active site" description="Proton donor/acceptor" evidence="2">
    <location>
        <position position="196"/>
    </location>
</feature>
<dbReference type="InterPro" id="IPR013658">
    <property type="entry name" value="SGL"/>
</dbReference>
<organism evidence="5 6">
    <name type="scientific">Pontibacillus marinus BH030004 = DSM 16465</name>
    <dbReference type="NCBI Taxonomy" id="1385511"/>
    <lineage>
        <taxon>Bacteria</taxon>
        <taxon>Bacillati</taxon>
        <taxon>Bacillota</taxon>
        <taxon>Bacilli</taxon>
        <taxon>Bacillales</taxon>
        <taxon>Bacillaceae</taxon>
        <taxon>Pontibacillus</taxon>
    </lineage>
</organism>
<keyword evidence="3" id="KW-0479">Metal-binding</keyword>
<feature type="binding site" evidence="3">
    <location>
        <position position="146"/>
    </location>
    <ligand>
        <name>a divalent metal cation</name>
        <dbReference type="ChEBI" id="CHEBI:60240"/>
    </ligand>
</feature>
<dbReference type="Pfam" id="PF08450">
    <property type="entry name" value="SGL"/>
    <property type="match status" value="1"/>
</dbReference>
<dbReference type="InterPro" id="IPR011042">
    <property type="entry name" value="6-blade_b-propeller_TolB-like"/>
</dbReference>
<dbReference type="GO" id="GO:0004341">
    <property type="term" value="F:gluconolactonase activity"/>
    <property type="evidence" value="ECO:0007669"/>
    <property type="project" value="TreeGrafter"/>
</dbReference>
<reference evidence="5 6" key="1">
    <citation type="submission" date="2013-08" db="EMBL/GenBank/DDBJ databases">
        <authorList>
            <person name="Huang J."/>
            <person name="Wang G."/>
        </authorList>
    </citation>
    <scope>NUCLEOTIDE SEQUENCE [LARGE SCALE GENOMIC DNA]</scope>
    <source>
        <strain evidence="5 6">BH030004</strain>
    </source>
</reference>
<keyword evidence="3" id="KW-0862">Zinc</keyword>
<comment type="caution">
    <text evidence="5">The sequence shown here is derived from an EMBL/GenBank/DDBJ whole genome shotgun (WGS) entry which is preliminary data.</text>
</comment>
<evidence type="ECO:0000256" key="1">
    <source>
        <dbReference type="ARBA" id="ARBA00008853"/>
    </source>
</evidence>
<dbReference type="FunFam" id="2.120.10.30:FF:000126">
    <property type="entry name" value="Senescence marker protein-30"/>
    <property type="match status" value="1"/>
</dbReference>
<gene>
    <name evidence="5" type="ORF">N783_00015</name>
</gene>
<dbReference type="SUPFAM" id="SSF63829">
    <property type="entry name" value="Calcium-dependent phosphotriesterase"/>
    <property type="match status" value="1"/>
</dbReference>
<accession>A0A0A5GKL1</accession>
<keyword evidence="6" id="KW-1185">Reference proteome</keyword>
<evidence type="ECO:0000256" key="3">
    <source>
        <dbReference type="PIRSR" id="PIRSR605511-2"/>
    </source>
</evidence>
<comment type="cofactor">
    <cofactor evidence="3">
        <name>Zn(2+)</name>
        <dbReference type="ChEBI" id="CHEBI:29105"/>
    </cofactor>
    <text evidence="3">Binds 1 divalent metal cation per subunit.</text>
</comment>
<dbReference type="AlphaFoldDB" id="A0A0A5GKL1"/>
<comment type="similarity">
    <text evidence="1">Belongs to the SMP-30/CGR1 family.</text>
</comment>
<dbReference type="Gene3D" id="2.120.10.30">
    <property type="entry name" value="TolB, C-terminal domain"/>
    <property type="match status" value="1"/>
</dbReference>
<dbReference type="GO" id="GO:0019853">
    <property type="term" value="P:L-ascorbic acid biosynthetic process"/>
    <property type="evidence" value="ECO:0007669"/>
    <property type="project" value="TreeGrafter"/>
</dbReference>
<dbReference type="STRING" id="1385511.GCA_000425225_00251"/>
<dbReference type="EMBL" id="AVPF01000001">
    <property type="protein sequence ID" value="KGX91705.1"/>
    <property type="molecule type" value="Genomic_DNA"/>
</dbReference>
<feature type="binding site" evidence="3">
    <location>
        <position position="196"/>
    </location>
    <ligand>
        <name>a divalent metal cation</name>
        <dbReference type="ChEBI" id="CHEBI:60240"/>
    </ligand>
</feature>
<dbReference type="InterPro" id="IPR005511">
    <property type="entry name" value="SMP-30"/>
</dbReference>
<feature type="binding site" evidence="3">
    <location>
        <position position="100"/>
    </location>
    <ligand>
        <name>substrate</name>
    </ligand>
</feature>
<dbReference type="PANTHER" id="PTHR10907:SF47">
    <property type="entry name" value="REGUCALCIN"/>
    <property type="match status" value="1"/>
</dbReference>
<feature type="domain" description="SMP-30/Gluconolactonase/LRE-like region" evidence="4">
    <location>
        <begin position="13"/>
        <end position="256"/>
    </location>
</feature>
<dbReference type="eggNOG" id="COG3386">
    <property type="taxonomic scope" value="Bacteria"/>
</dbReference>
<protein>
    <submittedName>
        <fullName evidence="5">Senescence marker protein-30</fullName>
    </submittedName>
</protein>
<dbReference type="PANTHER" id="PTHR10907">
    <property type="entry name" value="REGUCALCIN"/>
    <property type="match status" value="1"/>
</dbReference>
<dbReference type="Proteomes" id="UP000030403">
    <property type="component" value="Unassembled WGS sequence"/>
</dbReference>
<proteinExistence type="inferred from homology"/>
<name>A0A0A5GKL1_9BACI</name>
<evidence type="ECO:0000259" key="4">
    <source>
        <dbReference type="Pfam" id="PF08450"/>
    </source>
</evidence>
<sequence>MSVELVFDYKCTLGEGPTWDHKRNLFYWVDILQHKLYRYNSTDQEVDVAVFDQPIGCVVPRESGDVVVALQNGFFFYDWERDELDPIEDPEHHLPKNRFNDGKCDPKGRFWAGTTDEYGVDGNGALYVLEQDLSVMKKVGNVGTSNGLAWSLDNQYMYFIDTPTKQVVRYNFDLESGAIDQPKTVIEFPEHCGFPDGMTIDQEGMLWIAGWSGYGVSRWNPYTGEQLDFIPVPAKNVTSCAFGGEDLSDLYITTARTGTSDEELEQYPHAGGVFRVETNVKGSRNFRFEG</sequence>
<evidence type="ECO:0000313" key="6">
    <source>
        <dbReference type="Proteomes" id="UP000030403"/>
    </source>
</evidence>
<evidence type="ECO:0000313" key="5">
    <source>
        <dbReference type="EMBL" id="KGX91705.1"/>
    </source>
</evidence>
<evidence type="ECO:0000256" key="2">
    <source>
        <dbReference type="PIRSR" id="PIRSR605511-1"/>
    </source>
</evidence>
<dbReference type="PRINTS" id="PR01790">
    <property type="entry name" value="SMP30FAMILY"/>
</dbReference>
<feature type="binding site" evidence="3">
    <location>
        <position position="98"/>
    </location>
    <ligand>
        <name>substrate</name>
    </ligand>
</feature>